<protein>
    <submittedName>
        <fullName evidence="2">CRISPR-associated protein, APE2256 family</fullName>
    </submittedName>
</protein>
<evidence type="ECO:0000313" key="3">
    <source>
        <dbReference type="Proteomes" id="UP000243105"/>
    </source>
</evidence>
<dbReference type="Pfam" id="PF09651">
    <property type="entry name" value="Cas_APE2256"/>
    <property type="match status" value="1"/>
</dbReference>
<comment type="caution">
    <text evidence="2">The sequence shown here is derived from an EMBL/GenBank/DDBJ whole genome shotgun (WGS) entry which is preliminary data.</text>
</comment>
<evidence type="ECO:0000313" key="2">
    <source>
        <dbReference type="EMBL" id="CUT01633.1"/>
    </source>
</evidence>
<feature type="domain" description="CRISPR system ring nuclease SSO1393-like" evidence="1">
    <location>
        <begin position="65"/>
        <end position="197"/>
    </location>
</feature>
<dbReference type="Gene3D" id="3.40.50.10770">
    <property type="entry name" value="Hypothetical protein VC1899 like domain (Restriction endonuclease-like)"/>
    <property type="match status" value="1"/>
</dbReference>
<dbReference type="InterPro" id="IPR013442">
    <property type="entry name" value="SSO1393-like"/>
</dbReference>
<gene>
    <name evidence="2" type="ORF">JGI25_00924</name>
</gene>
<dbReference type="RefSeq" id="WP_072263905.1">
    <property type="nucleotide sequence ID" value="NZ_CZVV01000054.1"/>
</dbReference>
<dbReference type="EMBL" id="CZVV01000054">
    <property type="protein sequence ID" value="CUT01633.1"/>
    <property type="molecule type" value="Genomic_DNA"/>
</dbReference>
<proteinExistence type="predicted"/>
<dbReference type="Proteomes" id="UP000243105">
    <property type="component" value="Unassembled WGS sequence"/>
</dbReference>
<sequence length="394" mass="46825">MRKIITMVGASIFENYFEKNDDETIKKYYDVLKEKREKDWDNENERRKSVEKAIRKWIQSESNKKNISAEIKSLLKLQEELKEDFDIYLLCSDTILSRLAGEIIKDILSQLINNQRIETKVIGGLQIWDRKEFNTGMSNLIREIYDIAGGYWDNVIINITGGYKATIPYLTILAQINRCPIYYIFEETDALIKIPIIPIDIKWSIFEDNEKFFFELEKHQIKEIDEKLKIDPDITSLLEFVDNLYTLNPLGVALWERYKSNFEFFYISEEVRNYLERNPERKKIFEKSVCELKRRLKENPHHPDLNHSLKNVNLPEGFKTFKHKEEDLQVRILYNDEQYNTVYGSVETLVYIGVIAIGSEVHNAESEYVEAFERQGEKIKNLETYEFYKIKKEV</sequence>
<dbReference type="AlphaFoldDB" id="A0A916PI97"/>
<organism evidence="2 3">
    <name type="scientific">Kryptobacter tengchongensis</name>
    <dbReference type="NCBI Taxonomy" id="1643429"/>
    <lineage>
        <taxon>Bacteria</taxon>
        <taxon>Pseudomonadati</taxon>
        <taxon>Candidatus Kryptoniota</taxon>
        <taxon>Candidatus Kryptobacter</taxon>
    </lineage>
</organism>
<accession>A0A916PI97</accession>
<reference evidence="2 3" key="1">
    <citation type="submission" date="2015-11" db="EMBL/GenBank/DDBJ databases">
        <authorList>
            <person name="Varghese N."/>
        </authorList>
    </citation>
    <scope>NUCLEOTIDE SEQUENCE [LARGE SCALE GENOMIC DNA]</scope>
    <source>
        <strain evidence="2 3">JGI-25</strain>
    </source>
</reference>
<evidence type="ECO:0000259" key="1">
    <source>
        <dbReference type="Pfam" id="PF09651"/>
    </source>
</evidence>
<dbReference type="NCBIfam" id="TIGR02619">
    <property type="entry name" value="putative CRISPR-associated protein, APE2256 family"/>
    <property type="match status" value="1"/>
</dbReference>
<name>A0A916PI97_KRYT1</name>